<dbReference type="STRING" id="29341.RSJ17_01935"/>
<dbReference type="InterPro" id="IPR019606">
    <property type="entry name" value="GerMN"/>
</dbReference>
<dbReference type="AlphaFoldDB" id="A0A0C1TZF0"/>
<name>A0A0C1TZF0_9CLOT</name>
<protein>
    <submittedName>
        <fullName evidence="2">Sporulation and spore germination family protein</fullName>
    </submittedName>
</protein>
<proteinExistence type="predicted"/>
<comment type="caution">
    <text evidence="2">The sequence shown here is derived from an EMBL/GenBank/DDBJ whole genome shotgun (WGS) entry which is preliminary data.</text>
</comment>
<evidence type="ECO:0000313" key="3">
    <source>
        <dbReference type="Proteomes" id="UP000031366"/>
    </source>
</evidence>
<dbReference type="Proteomes" id="UP000031366">
    <property type="component" value="Unassembled WGS sequence"/>
</dbReference>
<dbReference type="Pfam" id="PF10646">
    <property type="entry name" value="Germane"/>
    <property type="match status" value="1"/>
</dbReference>
<evidence type="ECO:0000313" key="2">
    <source>
        <dbReference type="EMBL" id="KIE45999.1"/>
    </source>
</evidence>
<reference evidence="2 3" key="1">
    <citation type="journal article" date="2015" name="Infect. Genet. Evol.">
        <title>Genomic sequences of six botulinum neurotoxin-producing strains representing three clostridial species illustrate the mobility and diversity of botulinum neurotoxin genes.</title>
        <authorList>
            <person name="Smith T.J."/>
            <person name="Hill K.K."/>
            <person name="Xie G."/>
            <person name="Foley B.T."/>
            <person name="Williamson C.H."/>
            <person name="Foster J.T."/>
            <person name="Johnson S.L."/>
            <person name="Chertkov O."/>
            <person name="Teshima H."/>
            <person name="Gibbons H.S."/>
            <person name="Johnsky L.A."/>
            <person name="Karavis M.A."/>
            <person name="Smith L.A."/>
        </authorList>
    </citation>
    <scope>NUCLEOTIDE SEQUENCE [LARGE SCALE GENOMIC DNA]</scope>
    <source>
        <strain evidence="2 3">CDC 2741</strain>
    </source>
</reference>
<keyword evidence="3" id="KW-1185">Reference proteome</keyword>
<gene>
    <name evidence="2" type="ORF">U732_2302</name>
</gene>
<dbReference type="EMBL" id="AYSO01000018">
    <property type="protein sequence ID" value="KIE45999.1"/>
    <property type="molecule type" value="Genomic_DNA"/>
</dbReference>
<evidence type="ECO:0000259" key="1">
    <source>
        <dbReference type="SMART" id="SM00909"/>
    </source>
</evidence>
<feature type="domain" description="GerMN" evidence="1">
    <location>
        <begin position="93"/>
        <end position="180"/>
    </location>
</feature>
<accession>A0A0C1TZF0</accession>
<organism evidence="2 3">
    <name type="scientific">Clostridium argentinense CDC 2741</name>
    <dbReference type="NCBI Taxonomy" id="1418104"/>
    <lineage>
        <taxon>Bacteria</taxon>
        <taxon>Bacillati</taxon>
        <taxon>Bacillota</taxon>
        <taxon>Clostridia</taxon>
        <taxon>Eubacteriales</taxon>
        <taxon>Clostridiaceae</taxon>
        <taxon>Clostridium</taxon>
    </lineage>
</organism>
<sequence>MLMLLSNKGEVMNKKVLIVALCLVLALAALAFRSFENKDRNSILSKEKLQNLKLPSEKGEYIDIKLYFDGSKNDKDVKIAKEERLVNKEELVGEMIMQELIKGPAVVSESKSILPKETRLLSFSIKEGIAYVNLSSVAEVTMSPEQEKTTLTCIATSLTQLPSIQQIMITVENKNIESLGGNYNISKPFSKQEIDGMRKR</sequence>
<dbReference type="SMART" id="SM00909">
    <property type="entry name" value="Germane"/>
    <property type="match status" value="1"/>
</dbReference>